<organism evidence="1 2">
    <name type="scientific">Nannochloropsis salina CCMP1776</name>
    <dbReference type="NCBI Taxonomy" id="1027361"/>
    <lineage>
        <taxon>Eukaryota</taxon>
        <taxon>Sar</taxon>
        <taxon>Stramenopiles</taxon>
        <taxon>Ochrophyta</taxon>
        <taxon>Eustigmatophyceae</taxon>
        <taxon>Eustigmatales</taxon>
        <taxon>Monodopsidaceae</taxon>
        <taxon>Microchloropsis</taxon>
        <taxon>Microchloropsis salina</taxon>
    </lineage>
</organism>
<reference evidence="1 2" key="1">
    <citation type="submission" date="2019-01" db="EMBL/GenBank/DDBJ databases">
        <title>Nuclear Genome Assembly of the Microalgal Biofuel strain Nannochloropsis salina CCMP1776.</title>
        <authorList>
            <person name="Hovde B."/>
        </authorList>
    </citation>
    <scope>NUCLEOTIDE SEQUENCE [LARGE SCALE GENOMIC DNA]</scope>
    <source>
        <strain evidence="1 2">CCMP1776</strain>
    </source>
</reference>
<evidence type="ECO:0000313" key="1">
    <source>
        <dbReference type="EMBL" id="TFJ80343.1"/>
    </source>
</evidence>
<dbReference type="AlphaFoldDB" id="A0A4D9CS38"/>
<proteinExistence type="predicted"/>
<dbReference type="Proteomes" id="UP000355283">
    <property type="component" value="Unassembled WGS sequence"/>
</dbReference>
<keyword evidence="2" id="KW-1185">Reference proteome</keyword>
<sequence length="155" mass="17214">MSSNGQENMTQVLQNSSNNVDIFKTPPKKTCGKIETVYVQIADHPSQKKKIPLQIDMHLPASALIHEVARAPRIFLEKLSVEYVDRLWPQDGLNRSCRDNFIREGTCLVATRRAEALGRAGIGASAWEQEALAEVRVQKKKAQTEGGEDGEEEGV</sequence>
<protein>
    <submittedName>
        <fullName evidence="1">Uncharacterized protein</fullName>
    </submittedName>
</protein>
<comment type="caution">
    <text evidence="1">The sequence shown here is derived from an EMBL/GenBank/DDBJ whole genome shotgun (WGS) entry which is preliminary data.</text>
</comment>
<evidence type="ECO:0000313" key="2">
    <source>
        <dbReference type="Proteomes" id="UP000355283"/>
    </source>
</evidence>
<name>A0A4D9CS38_9STRA</name>
<gene>
    <name evidence="1" type="ORF">NSK_008309</name>
</gene>
<dbReference type="EMBL" id="SDOX01000170">
    <property type="protein sequence ID" value="TFJ80343.1"/>
    <property type="molecule type" value="Genomic_DNA"/>
</dbReference>
<accession>A0A4D9CS38</accession>